<dbReference type="AlphaFoldDB" id="A0AAR2KCG6"/>
<reference evidence="1" key="2">
    <citation type="submission" date="2025-08" db="UniProtKB">
        <authorList>
            <consortium name="Ensembl"/>
        </authorList>
    </citation>
    <scope>IDENTIFICATION</scope>
</reference>
<accession>A0AAR2KCG6</accession>
<dbReference type="Proteomes" id="UP001501920">
    <property type="component" value="Chromosome 6"/>
</dbReference>
<organism evidence="1 2">
    <name type="scientific">Pygocentrus nattereri</name>
    <name type="common">Red-bellied piranha</name>
    <dbReference type="NCBI Taxonomy" id="42514"/>
    <lineage>
        <taxon>Eukaryota</taxon>
        <taxon>Metazoa</taxon>
        <taxon>Chordata</taxon>
        <taxon>Craniata</taxon>
        <taxon>Vertebrata</taxon>
        <taxon>Euteleostomi</taxon>
        <taxon>Actinopterygii</taxon>
        <taxon>Neopterygii</taxon>
        <taxon>Teleostei</taxon>
        <taxon>Ostariophysi</taxon>
        <taxon>Characiformes</taxon>
        <taxon>Characoidei</taxon>
        <taxon>Pygocentrus</taxon>
    </lineage>
</organism>
<evidence type="ECO:0000313" key="2">
    <source>
        <dbReference type="Proteomes" id="UP001501920"/>
    </source>
</evidence>
<dbReference type="Ensembl" id="ENSPNAT00000048029.1">
    <property type="protein sequence ID" value="ENSPNAP00000062008.1"/>
    <property type="gene ID" value="ENSPNAG00000035095.1"/>
</dbReference>
<evidence type="ECO:0000313" key="1">
    <source>
        <dbReference type="Ensembl" id="ENSPNAP00000062008.1"/>
    </source>
</evidence>
<keyword evidence="2" id="KW-1185">Reference proteome</keyword>
<proteinExistence type="predicted"/>
<protein>
    <submittedName>
        <fullName evidence="1">Uncharacterized protein</fullName>
    </submittedName>
</protein>
<reference evidence="1" key="3">
    <citation type="submission" date="2025-09" db="UniProtKB">
        <authorList>
            <consortium name="Ensembl"/>
        </authorList>
    </citation>
    <scope>IDENTIFICATION</scope>
</reference>
<name>A0AAR2KCG6_PYGNA</name>
<sequence length="82" mass="9357">MQRISVRSPGKNATYNFNISGNAETLRFPLLELRGLGQPLKTRPIALFLLHQTCWHNAVRQVMFSSHLPNQDSSIRLPDREA</sequence>
<reference evidence="1 2" key="1">
    <citation type="submission" date="2020-10" db="EMBL/GenBank/DDBJ databases">
        <title>Pygocentrus nattereri (red-bellied piranha) genome, fPygNat1, primary haplotype.</title>
        <authorList>
            <person name="Myers G."/>
            <person name="Meyer A."/>
            <person name="Karagic N."/>
            <person name="Pippel M."/>
            <person name="Winkler S."/>
            <person name="Tracey A."/>
            <person name="Wood J."/>
            <person name="Formenti G."/>
            <person name="Howe K."/>
            <person name="Fedrigo O."/>
            <person name="Jarvis E.D."/>
        </authorList>
    </citation>
    <scope>NUCLEOTIDE SEQUENCE [LARGE SCALE GENOMIC DNA]</scope>
</reference>